<proteinExistence type="predicted"/>
<reference evidence="2 3" key="1">
    <citation type="submission" date="2024-12" db="EMBL/GenBank/DDBJ databases">
        <title>The coexistence of Mycolicibacterium septicum and Mycolicibacterium nivoides in clinical samples.</title>
        <authorList>
            <person name="Wang C."/>
            <person name="Feng Y."/>
            <person name="Zong Z."/>
        </authorList>
    </citation>
    <scope>NUCLEOTIDE SEQUENCE [LARGE SCALE GENOMIC DNA]</scope>
    <source>
        <strain evidence="2 3">120309</strain>
    </source>
</reference>
<evidence type="ECO:0000256" key="1">
    <source>
        <dbReference type="SAM" id="Phobius"/>
    </source>
</evidence>
<gene>
    <name evidence="2" type="ORF">ACK4CT_29475</name>
</gene>
<keyword evidence="1" id="KW-1133">Transmembrane helix</keyword>
<keyword evidence="3" id="KW-1185">Reference proteome</keyword>
<accession>A0ABW9LJT0</accession>
<evidence type="ECO:0000313" key="2">
    <source>
        <dbReference type="EMBL" id="MFN6547333.1"/>
    </source>
</evidence>
<dbReference type="Proteomes" id="UP001635816">
    <property type="component" value="Unassembled WGS sequence"/>
</dbReference>
<keyword evidence="1" id="KW-0812">Transmembrane</keyword>
<keyword evidence="1" id="KW-0472">Membrane</keyword>
<evidence type="ECO:0000313" key="3">
    <source>
        <dbReference type="Proteomes" id="UP001635816"/>
    </source>
</evidence>
<feature type="transmembrane region" description="Helical" evidence="1">
    <location>
        <begin position="57"/>
        <end position="79"/>
    </location>
</feature>
<name>A0ABW9LJT0_9MYCO</name>
<dbReference type="EMBL" id="JBKBDD010000014">
    <property type="protein sequence ID" value="MFN6547333.1"/>
    <property type="molecule type" value="Genomic_DNA"/>
</dbReference>
<protein>
    <submittedName>
        <fullName evidence="2">Uncharacterized protein</fullName>
    </submittedName>
</protein>
<sequence length="132" mass="14652">MQDAPLVDPGDPDEWSATIGEISVSEYWISTPTGQFPIRGTVWTVTDMSTTEEHFPATAIVLAIVFSLFCLLGLLFLVLMKEVRQIGFVQVVVQGDGFCYTTRVPVTHPQDVLAIYDEVEYARELADRLPGT</sequence>
<dbReference type="RefSeq" id="WP_409545153.1">
    <property type="nucleotide sequence ID" value="NZ_JBKBDD010000014.1"/>
</dbReference>
<organism evidence="2 3">
    <name type="scientific">Mycolicibacterium nivoides</name>
    <dbReference type="NCBI Taxonomy" id="2487344"/>
    <lineage>
        <taxon>Bacteria</taxon>
        <taxon>Bacillati</taxon>
        <taxon>Actinomycetota</taxon>
        <taxon>Actinomycetes</taxon>
        <taxon>Mycobacteriales</taxon>
        <taxon>Mycobacteriaceae</taxon>
        <taxon>Mycolicibacterium</taxon>
    </lineage>
</organism>
<comment type="caution">
    <text evidence="2">The sequence shown here is derived from an EMBL/GenBank/DDBJ whole genome shotgun (WGS) entry which is preliminary data.</text>
</comment>